<dbReference type="EMBL" id="JAPOHD010000012">
    <property type="protein sequence ID" value="MCY1719864.1"/>
    <property type="molecule type" value="Genomic_DNA"/>
</dbReference>
<accession>A0A9X3J3Z1</accession>
<comment type="caution">
    <text evidence="8">The sequence shown here is derived from an EMBL/GenBank/DDBJ whole genome shotgun (WGS) entry which is preliminary data.</text>
</comment>
<sequence length="245" mass="27574">MKKILSYVLSIPYIILFVTALLIFHPIQAICRKTGGYQPRKKAVDILNYILVYGLTILGCRIRFKGFENLPQNRPFIIVSNHQNTMDIPPIVIGFRKHHPKFVSKIELGKGIPSISYNLRHGGSALIDRKNPRQSISEIMKLGKHIEKENYCASIFPEGTRSKNGKVKTFQHAGIASLLKYAPSALIVPYVIDGNNKLLEKGYYPLTFGTKLTYTALPAIDPAGRDPKELTQEIEMLIKKELGQV</sequence>
<dbReference type="AlphaFoldDB" id="A0A9X3J3Z1"/>
<dbReference type="InterPro" id="IPR002123">
    <property type="entry name" value="Plipid/glycerol_acylTrfase"/>
</dbReference>
<dbReference type="Pfam" id="PF01553">
    <property type="entry name" value="Acyltransferase"/>
    <property type="match status" value="1"/>
</dbReference>
<reference evidence="8" key="1">
    <citation type="submission" date="2022-11" db="EMBL/GenBank/DDBJ databases">
        <title>Marilongibacter aestuarii gen. nov., sp. nov., isolated from tidal flat sediment.</title>
        <authorList>
            <person name="Jiayan W."/>
        </authorList>
    </citation>
    <scope>NUCLEOTIDE SEQUENCE</scope>
    <source>
        <strain evidence="8">Z1-6</strain>
    </source>
</reference>
<evidence type="ECO:0000256" key="4">
    <source>
        <dbReference type="ARBA" id="ARBA00023098"/>
    </source>
</evidence>
<dbReference type="GO" id="GO:0003841">
    <property type="term" value="F:1-acylglycerol-3-phosphate O-acyltransferase activity"/>
    <property type="evidence" value="ECO:0007669"/>
    <property type="project" value="TreeGrafter"/>
</dbReference>
<dbReference type="PANTHER" id="PTHR10434">
    <property type="entry name" value="1-ACYL-SN-GLYCEROL-3-PHOSPHATE ACYLTRANSFERASE"/>
    <property type="match status" value="1"/>
</dbReference>
<dbReference type="SUPFAM" id="SSF69593">
    <property type="entry name" value="Glycerol-3-phosphate (1)-acyltransferase"/>
    <property type="match status" value="1"/>
</dbReference>
<keyword evidence="6" id="KW-0812">Transmembrane</keyword>
<gene>
    <name evidence="8" type="ORF">OU798_05890</name>
</gene>
<feature type="transmembrane region" description="Helical" evidence="6">
    <location>
        <begin position="6"/>
        <end position="25"/>
    </location>
</feature>
<feature type="domain" description="Phospholipid/glycerol acyltransferase" evidence="7">
    <location>
        <begin position="76"/>
        <end position="195"/>
    </location>
</feature>
<keyword evidence="6" id="KW-0472">Membrane</keyword>
<dbReference type="SMART" id="SM00563">
    <property type="entry name" value="PlsC"/>
    <property type="match status" value="1"/>
</dbReference>
<dbReference type="PANTHER" id="PTHR10434:SF64">
    <property type="entry name" value="1-ACYL-SN-GLYCEROL-3-PHOSPHATE ACYLTRANSFERASE-RELATED"/>
    <property type="match status" value="1"/>
</dbReference>
<dbReference type="Proteomes" id="UP001145087">
    <property type="component" value="Unassembled WGS sequence"/>
</dbReference>
<evidence type="ECO:0000259" key="7">
    <source>
        <dbReference type="SMART" id="SM00563"/>
    </source>
</evidence>
<evidence type="ECO:0000256" key="3">
    <source>
        <dbReference type="ARBA" id="ARBA00022679"/>
    </source>
</evidence>
<evidence type="ECO:0000256" key="5">
    <source>
        <dbReference type="ARBA" id="ARBA00023315"/>
    </source>
</evidence>
<organism evidence="8 9">
    <name type="scientific">Draconibacterium aestuarii</name>
    <dbReference type="NCBI Taxonomy" id="2998507"/>
    <lineage>
        <taxon>Bacteria</taxon>
        <taxon>Pseudomonadati</taxon>
        <taxon>Bacteroidota</taxon>
        <taxon>Bacteroidia</taxon>
        <taxon>Marinilabiliales</taxon>
        <taxon>Prolixibacteraceae</taxon>
        <taxon>Draconibacterium</taxon>
    </lineage>
</organism>
<evidence type="ECO:0000313" key="9">
    <source>
        <dbReference type="Proteomes" id="UP001145087"/>
    </source>
</evidence>
<keyword evidence="5 8" id="KW-0012">Acyltransferase</keyword>
<comment type="pathway">
    <text evidence="1">Lipid metabolism.</text>
</comment>
<keyword evidence="9" id="KW-1185">Reference proteome</keyword>
<evidence type="ECO:0000313" key="8">
    <source>
        <dbReference type="EMBL" id="MCY1719864.1"/>
    </source>
</evidence>
<dbReference type="CDD" id="cd07989">
    <property type="entry name" value="LPLAT_AGPAT-like"/>
    <property type="match status" value="1"/>
</dbReference>
<evidence type="ECO:0000256" key="1">
    <source>
        <dbReference type="ARBA" id="ARBA00005189"/>
    </source>
</evidence>
<dbReference type="GO" id="GO:0006654">
    <property type="term" value="P:phosphatidic acid biosynthetic process"/>
    <property type="evidence" value="ECO:0007669"/>
    <property type="project" value="TreeGrafter"/>
</dbReference>
<evidence type="ECO:0000256" key="6">
    <source>
        <dbReference type="SAM" id="Phobius"/>
    </source>
</evidence>
<evidence type="ECO:0000256" key="2">
    <source>
        <dbReference type="ARBA" id="ARBA00022516"/>
    </source>
</evidence>
<dbReference type="RefSeq" id="WP_343332198.1">
    <property type="nucleotide sequence ID" value="NZ_JAPOHD010000012.1"/>
</dbReference>
<keyword evidence="4" id="KW-0443">Lipid metabolism</keyword>
<name>A0A9X3J3Z1_9BACT</name>
<protein>
    <submittedName>
        <fullName evidence="8">Lysophospholipid acyltransferase family protein</fullName>
    </submittedName>
</protein>
<keyword evidence="6" id="KW-1133">Transmembrane helix</keyword>
<keyword evidence="3" id="KW-0808">Transferase</keyword>
<keyword evidence="2" id="KW-0444">Lipid biosynthesis</keyword>
<proteinExistence type="predicted"/>